<keyword evidence="3" id="KW-1185">Reference proteome</keyword>
<reference evidence="2 3" key="1">
    <citation type="journal article" date="2015" name="Genome Announc.">
        <title>Expanding the biotechnology potential of lactobacilli through comparative genomics of 213 strains and associated genera.</title>
        <authorList>
            <person name="Sun Z."/>
            <person name="Harris H.M."/>
            <person name="McCann A."/>
            <person name="Guo C."/>
            <person name="Argimon S."/>
            <person name="Zhang W."/>
            <person name="Yang X."/>
            <person name="Jeffery I.B."/>
            <person name="Cooney J.C."/>
            <person name="Kagawa T.F."/>
            <person name="Liu W."/>
            <person name="Song Y."/>
            <person name="Salvetti E."/>
            <person name="Wrobel A."/>
            <person name="Rasinkangas P."/>
            <person name="Parkhill J."/>
            <person name="Rea M.C."/>
            <person name="O'Sullivan O."/>
            <person name="Ritari J."/>
            <person name="Douillard F.P."/>
            <person name="Paul Ross R."/>
            <person name="Yang R."/>
            <person name="Briner A.E."/>
            <person name="Felis G.E."/>
            <person name="de Vos W.M."/>
            <person name="Barrangou R."/>
            <person name="Klaenhammer T.R."/>
            <person name="Caufield P.W."/>
            <person name="Cui Y."/>
            <person name="Zhang H."/>
            <person name="O'Toole P.W."/>
        </authorList>
    </citation>
    <scope>NUCLEOTIDE SEQUENCE [LARGE SCALE GENOMIC DNA]</scope>
    <source>
        <strain evidence="2 3">DSM 14857</strain>
    </source>
</reference>
<keyword evidence="1" id="KW-0812">Transmembrane</keyword>
<dbReference type="EMBL" id="AZFA01000002">
    <property type="protein sequence ID" value="KRL68135.1"/>
    <property type="molecule type" value="Genomic_DNA"/>
</dbReference>
<feature type="transmembrane region" description="Helical" evidence="1">
    <location>
        <begin position="196"/>
        <end position="216"/>
    </location>
</feature>
<evidence type="ECO:0000313" key="2">
    <source>
        <dbReference type="EMBL" id="KRL68135.1"/>
    </source>
</evidence>
<organism evidence="2 3">
    <name type="scientific">Companilactobacillus versmoldensis DSM 14857 = KCTC 3814</name>
    <dbReference type="NCBI Taxonomy" id="1423815"/>
    <lineage>
        <taxon>Bacteria</taxon>
        <taxon>Bacillati</taxon>
        <taxon>Bacillota</taxon>
        <taxon>Bacilli</taxon>
        <taxon>Lactobacillales</taxon>
        <taxon>Lactobacillaceae</taxon>
        <taxon>Companilactobacillus</taxon>
    </lineage>
</organism>
<accession>A0A0R1SFR5</accession>
<evidence type="ECO:0000313" key="3">
    <source>
        <dbReference type="Proteomes" id="UP000051647"/>
    </source>
</evidence>
<keyword evidence="1" id="KW-1133">Transmembrane helix</keyword>
<dbReference type="STRING" id="1423815.FC27_GL000875"/>
<dbReference type="PATRIC" id="fig|1423815.3.peg.893"/>
<keyword evidence="1" id="KW-0472">Membrane</keyword>
<feature type="transmembrane region" description="Helical" evidence="1">
    <location>
        <begin position="222"/>
        <end position="242"/>
    </location>
</feature>
<name>A0A0R1SFR5_9LACO</name>
<feature type="transmembrane region" description="Helical" evidence="1">
    <location>
        <begin position="160"/>
        <end position="184"/>
    </location>
</feature>
<dbReference type="OrthoDB" id="2259569at2"/>
<dbReference type="Proteomes" id="UP000051647">
    <property type="component" value="Unassembled WGS sequence"/>
</dbReference>
<sequence length="252" mass="29291">MLHCSTCEFKLARQVTIKRYLVYFAFAASFLIITAFSTPLLSQAYKLPLVDDSVNDRYSLATGTSMATNGQYSVKIQQQLKDDLRHRTSSAELKTKVTNDMNKDIQKNIKQLNQKHAWKKFITNKYANFTNENYGYNWILYNSNSSNHLRKNYLQLKSPLIAFSTVFYEFMLIMSIATMGLILIFRKQVQKEFMTLNHLFYFSLLLNGFIIGSMLFEVQGRYHIILYIPLVMILGAGARILTERKKKLLVEI</sequence>
<feature type="transmembrane region" description="Helical" evidence="1">
    <location>
        <begin position="20"/>
        <end position="41"/>
    </location>
</feature>
<proteinExistence type="predicted"/>
<dbReference type="RefSeq" id="WP_056938058.1">
    <property type="nucleotide sequence ID" value="NZ_AZFA01000002.1"/>
</dbReference>
<protein>
    <submittedName>
        <fullName evidence="2">Integral membrane protein</fullName>
    </submittedName>
</protein>
<gene>
    <name evidence="2" type="ORF">FC27_GL000875</name>
</gene>
<comment type="caution">
    <text evidence="2">The sequence shown here is derived from an EMBL/GenBank/DDBJ whole genome shotgun (WGS) entry which is preliminary data.</text>
</comment>
<dbReference type="eggNOG" id="ENOG5030JPD">
    <property type="taxonomic scope" value="Bacteria"/>
</dbReference>
<evidence type="ECO:0000256" key="1">
    <source>
        <dbReference type="SAM" id="Phobius"/>
    </source>
</evidence>
<dbReference type="AlphaFoldDB" id="A0A0R1SFR5"/>